<keyword evidence="3" id="KW-1185">Reference proteome</keyword>
<dbReference type="Proteomes" id="UP000298652">
    <property type="component" value="Chromosome 1"/>
</dbReference>
<evidence type="ECO:0000256" key="1">
    <source>
        <dbReference type="SAM" id="SignalP"/>
    </source>
</evidence>
<protein>
    <recommendedName>
        <fullName evidence="4">Secreted protein</fullName>
    </recommendedName>
</protein>
<organism evidence="2 3">
    <name type="scientific">Setaria viridis</name>
    <name type="common">Green bristlegrass</name>
    <name type="synonym">Setaria italica subsp. viridis</name>
    <dbReference type="NCBI Taxonomy" id="4556"/>
    <lineage>
        <taxon>Eukaryota</taxon>
        <taxon>Viridiplantae</taxon>
        <taxon>Streptophyta</taxon>
        <taxon>Embryophyta</taxon>
        <taxon>Tracheophyta</taxon>
        <taxon>Spermatophyta</taxon>
        <taxon>Magnoliopsida</taxon>
        <taxon>Liliopsida</taxon>
        <taxon>Poales</taxon>
        <taxon>Poaceae</taxon>
        <taxon>PACMAD clade</taxon>
        <taxon>Panicoideae</taxon>
        <taxon>Panicodae</taxon>
        <taxon>Paniceae</taxon>
        <taxon>Cenchrinae</taxon>
        <taxon>Setaria</taxon>
    </lineage>
</organism>
<evidence type="ECO:0008006" key="4">
    <source>
        <dbReference type="Google" id="ProtNLM"/>
    </source>
</evidence>
<dbReference type="Gramene" id="TKW38689">
    <property type="protein sequence ID" value="TKW38689"/>
    <property type="gene ID" value="SEVIR_1G132150v2"/>
</dbReference>
<dbReference type="EMBL" id="CM016552">
    <property type="protein sequence ID" value="TKW38689.1"/>
    <property type="molecule type" value="Genomic_DNA"/>
</dbReference>
<feature type="chain" id="PRO_5020767337" description="Secreted protein" evidence="1">
    <location>
        <begin position="23"/>
        <end position="80"/>
    </location>
</feature>
<gene>
    <name evidence="2" type="ORF">SEVIR_1G132150v2</name>
</gene>
<name>A0A4U6WCH2_SETVI</name>
<dbReference type="AlphaFoldDB" id="A0A4U6WCH2"/>
<accession>A0A4U6WCH2</accession>
<feature type="signal peptide" evidence="1">
    <location>
        <begin position="1"/>
        <end position="22"/>
    </location>
</feature>
<sequence length="80" mass="8992">MRGSQGAAASSCRCLLMSCCRAAAPCPVQVLFLVDIRKNWILIRSNFCASRTFWRKLILLKYMGIELDLGDEILELISPN</sequence>
<evidence type="ECO:0000313" key="3">
    <source>
        <dbReference type="Proteomes" id="UP000298652"/>
    </source>
</evidence>
<reference evidence="2" key="1">
    <citation type="submission" date="2019-03" db="EMBL/GenBank/DDBJ databases">
        <title>WGS assembly of Setaria viridis.</title>
        <authorList>
            <person name="Huang P."/>
            <person name="Jenkins J."/>
            <person name="Grimwood J."/>
            <person name="Barry K."/>
            <person name="Healey A."/>
            <person name="Mamidi S."/>
            <person name="Sreedasyam A."/>
            <person name="Shu S."/>
            <person name="Feldman M."/>
            <person name="Wu J."/>
            <person name="Yu Y."/>
            <person name="Chen C."/>
            <person name="Johnson J."/>
            <person name="Rokhsar D."/>
            <person name="Baxter I."/>
            <person name="Schmutz J."/>
            <person name="Brutnell T."/>
            <person name="Kellogg E."/>
        </authorList>
    </citation>
    <scope>NUCLEOTIDE SEQUENCE [LARGE SCALE GENOMIC DNA]</scope>
</reference>
<evidence type="ECO:0000313" key="2">
    <source>
        <dbReference type="EMBL" id="TKW38689.1"/>
    </source>
</evidence>
<proteinExistence type="predicted"/>
<keyword evidence="1" id="KW-0732">Signal</keyword>